<dbReference type="EMBL" id="VCQV01000018">
    <property type="protein sequence ID" value="TWP35601.1"/>
    <property type="molecule type" value="Genomic_DNA"/>
</dbReference>
<dbReference type="AlphaFoldDB" id="A0A563E064"/>
<evidence type="ECO:0000313" key="2">
    <source>
        <dbReference type="Proteomes" id="UP000320244"/>
    </source>
</evidence>
<keyword evidence="2" id="KW-1185">Reference proteome</keyword>
<protein>
    <submittedName>
        <fullName evidence="1">Uncharacterized protein</fullName>
    </submittedName>
</protein>
<comment type="caution">
    <text evidence="1">The sequence shown here is derived from an EMBL/GenBank/DDBJ whole genome shotgun (WGS) entry which is preliminary data.</text>
</comment>
<gene>
    <name evidence="1" type="ORF">FGL98_13575</name>
</gene>
<dbReference type="RefSeq" id="WP_146317307.1">
    <property type="nucleotide sequence ID" value="NZ_VCQV01000018.1"/>
</dbReference>
<accession>A0A563E064</accession>
<reference evidence="1 2" key="1">
    <citation type="submission" date="2019-05" db="EMBL/GenBank/DDBJ databases">
        <authorList>
            <person name="Lee S.D."/>
        </authorList>
    </citation>
    <scope>NUCLEOTIDE SEQUENCE [LARGE SCALE GENOMIC DNA]</scope>
    <source>
        <strain evidence="1 2">C5-26</strain>
    </source>
</reference>
<reference evidence="1 2" key="2">
    <citation type="submission" date="2019-08" db="EMBL/GenBank/DDBJ databases">
        <title>Jejuicoccus antrihumi gen. nov., sp. nov., a new member of the family Dermacoccaceae isolated from a cave.</title>
        <authorList>
            <person name="Schumann P."/>
            <person name="Kim I.S."/>
        </authorList>
    </citation>
    <scope>NUCLEOTIDE SEQUENCE [LARGE SCALE GENOMIC DNA]</scope>
    <source>
        <strain evidence="1 2">C5-26</strain>
    </source>
</reference>
<sequence>MRYALRRIRVLVDKPRERMTEDEFTIFTFAQNALALGDPVIAVLGRGQGARLCRVCLAEWTHRTTPDHVHGCPLGRDSGEQSQI</sequence>
<dbReference type="OrthoDB" id="5194165at2"/>
<dbReference type="Proteomes" id="UP000320244">
    <property type="component" value="Unassembled WGS sequence"/>
</dbReference>
<evidence type="ECO:0000313" key="1">
    <source>
        <dbReference type="EMBL" id="TWP35601.1"/>
    </source>
</evidence>
<name>A0A563E064_9MICO</name>
<proteinExistence type="predicted"/>
<organism evidence="1 2">
    <name type="scientific">Leekyejoonella antrihumi</name>
    <dbReference type="NCBI Taxonomy" id="1660198"/>
    <lineage>
        <taxon>Bacteria</taxon>
        <taxon>Bacillati</taxon>
        <taxon>Actinomycetota</taxon>
        <taxon>Actinomycetes</taxon>
        <taxon>Micrococcales</taxon>
        <taxon>Dermacoccaceae</taxon>
        <taxon>Leekyejoonella</taxon>
    </lineage>
</organism>